<dbReference type="GO" id="GO:0004888">
    <property type="term" value="F:transmembrane signaling receptor activity"/>
    <property type="evidence" value="ECO:0007669"/>
    <property type="project" value="InterPro"/>
</dbReference>
<dbReference type="InterPro" id="IPR004090">
    <property type="entry name" value="Chemotax_Me-accpt_rcpt"/>
</dbReference>
<keyword evidence="5" id="KW-0472">Membrane</keyword>
<dbReference type="InterPro" id="IPR024478">
    <property type="entry name" value="HlyB_4HB_MCP"/>
</dbReference>
<dbReference type="Gene3D" id="1.10.287.950">
    <property type="entry name" value="Methyl-accepting chemotaxis protein"/>
    <property type="match status" value="1"/>
</dbReference>
<keyword evidence="3" id="KW-0807">Transducer</keyword>
<dbReference type="PANTHER" id="PTHR43531:SF11">
    <property type="entry name" value="METHYL-ACCEPTING CHEMOTAXIS PROTEIN 3"/>
    <property type="match status" value="1"/>
</dbReference>
<sequence length="735" mass="78033">MRITIKAKLAAAFAAVLTMLGAVVWLAITSLSAANERTEDLVGTYHERVELSLGIQESMAQLGRAVGIVMMADDDAGRRAGIAQAEADNAEIEQYYNELLPLSGEDGLKILEEFADNRQRVEDTLEQVFALALEATNAQAAEKLHGETRDALHMTQSATDATVAAALRNPSADPAEIRLLAADVKFHLLNQVRRVQYATTMTDDAERVSQSEKATQSGTAALAAVDALEVASKGYARAEISRLRDAVETLSNAMAEIMTLGQRNSETRAQELVTGTLLPLARNNEDLLEQYAQRSNMLMHDSVEQAAGDYQSSRVLLMTGAGIAAFVGIVAAFWISMMVSRGLSRAVTVAEGVGKGDLSIDAKPTSNDEIGDLLGAMDRMNSSMREITSVAEEISKGNLTVTTRRRSDQDSLGIALEQMLEKLRDVIANANVSSDGVAEGAQAMSVTAEELSHGSTQQAAAAEQASASMEEMTANIRQSSDNAAQTEKIATQSAKEAAQSGEAVDEAVRAMKTIAEKINIIQEIARQTDLLALNAAVEAARAGQHGKGFAVVASEVRKLAERSQQAAGEISELSGRTVEVSQKAGEMLSALVPSIQRTADLVQEISAAAREQNIGVEQINQAIRELDTVIQQNASASTEAANVSANLATQSEQLRGVISFFRLGNGGSVSLHEMASAPAMESAEISSITRRANNDAPAMATAPAARRVANGSGRSNGVVLDLGEDQISDAEFVRY</sequence>
<reference evidence="9" key="1">
    <citation type="submission" date="2018-09" db="EMBL/GenBank/DDBJ databases">
        <title>Acidovorax cavernicola nov. sp. isolated from Gruta de las Maravillas (Aracena, Spain).</title>
        <authorList>
            <person name="Jurado V."/>
            <person name="Gutierrez-Patricio S."/>
            <person name="Gonzalez-Pimentel J.L."/>
            <person name="Miller A.Z."/>
            <person name="Laiz L."/>
            <person name="Saiz-Jimenez C."/>
        </authorList>
    </citation>
    <scope>NUCLEOTIDE SEQUENCE [LARGE SCALE GENOMIC DNA]</scope>
    <source>
        <strain evidence="9">1011MAR3C25</strain>
    </source>
</reference>
<name>A0A418T7K5_9RHOB</name>
<organism evidence="8 9">
    <name type="scientific">Paracoccus onubensis</name>
    <dbReference type="NCBI Taxonomy" id="1675788"/>
    <lineage>
        <taxon>Bacteria</taxon>
        <taxon>Pseudomonadati</taxon>
        <taxon>Pseudomonadota</taxon>
        <taxon>Alphaproteobacteria</taxon>
        <taxon>Rhodobacterales</taxon>
        <taxon>Paracoccaceae</taxon>
        <taxon>Paracoccus</taxon>
    </lineage>
</organism>
<dbReference type="GO" id="GO:0007165">
    <property type="term" value="P:signal transduction"/>
    <property type="evidence" value="ECO:0007669"/>
    <property type="project" value="UniProtKB-KW"/>
</dbReference>
<dbReference type="PROSITE" id="PS50111">
    <property type="entry name" value="CHEMOTAXIS_TRANSDUC_2"/>
    <property type="match status" value="1"/>
</dbReference>
<feature type="compositionally biased region" description="Polar residues" evidence="4">
    <location>
        <begin position="475"/>
        <end position="494"/>
    </location>
</feature>
<dbReference type="PANTHER" id="PTHR43531">
    <property type="entry name" value="PROTEIN ICFG"/>
    <property type="match status" value="1"/>
</dbReference>
<dbReference type="Gene3D" id="6.10.340.10">
    <property type="match status" value="1"/>
</dbReference>
<feature type="region of interest" description="Disordered" evidence="4">
    <location>
        <begin position="441"/>
        <end position="497"/>
    </location>
</feature>
<dbReference type="GO" id="GO:0005886">
    <property type="term" value="C:plasma membrane"/>
    <property type="evidence" value="ECO:0007669"/>
    <property type="project" value="TreeGrafter"/>
</dbReference>
<evidence type="ECO:0000313" key="9">
    <source>
        <dbReference type="Proteomes" id="UP000284202"/>
    </source>
</evidence>
<evidence type="ECO:0000256" key="1">
    <source>
        <dbReference type="ARBA" id="ARBA00022500"/>
    </source>
</evidence>
<dbReference type="Proteomes" id="UP000284202">
    <property type="component" value="Unassembled WGS sequence"/>
</dbReference>
<keyword evidence="5" id="KW-0812">Transmembrane</keyword>
<dbReference type="PRINTS" id="PR00260">
    <property type="entry name" value="CHEMTRNSDUCR"/>
</dbReference>
<dbReference type="Pfam" id="PF00015">
    <property type="entry name" value="MCPsignal"/>
    <property type="match status" value="1"/>
</dbReference>
<dbReference type="RefSeq" id="WP_119744896.1">
    <property type="nucleotide sequence ID" value="NZ_QZCG01000001.1"/>
</dbReference>
<feature type="compositionally biased region" description="Low complexity" evidence="4">
    <location>
        <begin position="696"/>
        <end position="710"/>
    </location>
</feature>
<dbReference type="CDD" id="cd06225">
    <property type="entry name" value="HAMP"/>
    <property type="match status" value="1"/>
</dbReference>
<keyword evidence="9" id="KW-1185">Reference proteome</keyword>
<keyword evidence="5" id="KW-1133">Transmembrane helix</keyword>
<comment type="caution">
    <text evidence="8">The sequence shown here is derived from an EMBL/GenBank/DDBJ whole genome shotgun (WGS) entry which is preliminary data.</text>
</comment>
<feature type="transmembrane region" description="Helical" evidence="5">
    <location>
        <begin position="315"/>
        <end position="335"/>
    </location>
</feature>
<dbReference type="InterPro" id="IPR051310">
    <property type="entry name" value="MCP_chemotaxis"/>
</dbReference>
<evidence type="ECO:0000256" key="5">
    <source>
        <dbReference type="SAM" id="Phobius"/>
    </source>
</evidence>
<evidence type="ECO:0000259" key="6">
    <source>
        <dbReference type="PROSITE" id="PS50111"/>
    </source>
</evidence>
<feature type="domain" description="Methyl-accepting transducer" evidence="6">
    <location>
        <begin position="433"/>
        <end position="648"/>
    </location>
</feature>
<feature type="compositionally biased region" description="Low complexity" evidence="4">
    <location>
        <begin position="455"/>
        <end position="474"/>
    </location>
</feature>
<protein>
    <submittedName>
        <fullName evidence="8">HAMP domain-containing protein</fullName>
    </submittedName>
</protein>
<accession>A0A418T7K5</accession>
<gene>
    <name evidence="8" type="ORF">D3P04_00625</name>
</gene>
<keyword evidence="1" id="KW-0145">Chemotaxis</keyword>
<dbReference type="SUPFAM" id="SSF58104">
    <property type="entry name" value="Methyl-accepting chemotaxis protein (MCP) signaling domain"/>
    <property type="match status" value="1"/>
</dbReference>
<evidence type="ECO:0000256" key="4">
    <source>
        <dbReference type="SAM" id="MobiDB-lite"/>
    </source>
</evidence>
<evidence type="ECO:0000313" key="8">
    <source>
        <dbReference type="EMBL" id="RJE89192.1"/>
    </source>
</evidence>
<dbReference type="InterPro" id="IPR004089">
    <property type="entry name" value="MCPsignal_dom"/>
</dbReference>
<proteinExistence type="inferred from homology"/>
<dbReference type="OrthoDB" id="9814362at2"/>
<dbReference type="AlphaFoldDB" id="A0A418T7K5"/>
<evidence type="ECO:0000259" key="7">
    <source>
        <dbReference type="PROSITE" id="PS50885"/>
    </source>
</evidence>
<dbReference type="InterPro" id="IPR003660">
    <property type="entry name" value="HAMP_dom"/>
</dbReference>
<feature type="domain" description="HAMP" evidence="7">
    <location>
        <begin position="337"/>
        <end position="389"/>
    </location>
</feature>
<dbReference type="SMART" id="SM00283">
    <property type="entry name" value="MA"/>
    <property type="match status" value="1"/>
</dbReference>
<evidence type="ECO:0000256" key="2">
    <source>
        <dbReference type="ARBA" id="ARBA00029447"/>
    </source>
</evidence>
<dbReference type="PROSITE" id="PS50885">
    <property type="entry name" value="HAMP"/>
    <property type="match status" value="1"/>
</dbReference>
<dbReference type="EMBL" id="QZCG01000001">
    <property type="protein sequence ID" value="RJE89192.1"/>
    <property type="molecule type" value="Genomic_DNA"/>
</dbReference>
<dbReference type="GO" id="GO:0006935">
    <property type="term" value="P:chemotaxis"/>
    <property type="evidence" value="ECO:0007669"/>
    <property type="project" value="UniProtKB-KW"/>
</dbReference>
<dbReference type="SMART" id="SM00304">
    <property type="entry name" value="HAMP"/>
    <property type="match status" value="1"/>
</dbReference>
<feature type="region of interest" description="Disordered" evidence="4">
    <location>
        <begin position="696"/>
        <end position="715"/>
    </location>
</feature>
<dbReference type="Pfam" id="PF12729">
    <property type="entry name" value="4HB_MCP_1"/>
    <property type="match status" value="1"/>
</dbReference>
<evidence type="ECO:0000256" key="3">
    <source>
        <dbReference type="PROSITE-ProRule" id="PRU00284"/>
    </source>
</evidence>
<dbReference type="Pfam" id="PF00672">
    <property type="entry name" value="HAMP"/>
    <property type="match status" value="1"/>
</dbReference>
<comment type="similarity">
    <text evidence="2">Belongs to the methyl-accepting chemotaxis (MCP) protein family.</text>
</comment>